<comment type="caution">
    <text evidence="1">The sequence shown here is derived from an EMBL/GenBank/DDBJ whole genome shotgun (WGS) entry which is preliminary data.</text>
</comment>
<dbReference type="RefSeq" id="WP_182042354.1">
    <property type="nucleotide sequence ID" value="NZ_JACDZE010000001.1"/>
</dbReference>
<dbReference type="InterPro" id="IPR016776">
    <property type="entry name" value="ApeP-like_dehydratase"/>
</dbReference>
<sequence>MIKAILSSAEKILKLIPQRPPFVLVDKIYLHSEKEILSGFTVPEKHVLVNENGELSESGIIEHFAQTIALHQGYNFFKKNEAAPVGYIGSIRNIDIFALPKIGQEIRTKITILNQILGVTMVSGEVLLNDKTIATGEMRTIVAKEN</sequence>
<organism evidence="1 2">
    <name type="scientific">Moheibacter lacus</name>
    <dbReference type="NCBI Taxonomy" id="2745851"/>
    <lineage>
        <taxon>Bacteria</taxon>
        <taxon>Pseudomonadati</taxon>
        <taxon>Bacteroidota</taxon>
        <taxon>Flavobacteriia</taxon>
        <taxon>Flavobacteriales</taxon>
        <taxon>Weeksellaceae</taxon>
        <taxon>Moheibacter</taxon>
    </lineage>
</organism>
<proteinExistence type="predicted"/>
<protein>
    <recommendedName>
        <fullName evidence="3">3-hydroxymyristoyl/3-hydroxydecanoyl-(Acyl carrier protein) dehydratase</fullName>
    </recommendedName>
</protein>
<evidence type="ECO:0008006" key="3">
    <source>
        <dbReference type="Google" id="ProtNLM"/>
    </source>
</evidence>
<accession>A0A838ZNF7</accession>
<dbReference type="EMBL" id="JACDZE010000001">
    <property type="protein sequence ID" value="MBA5628767.1"/>
    <property type="molecule type" value="Genomic_DNA"/>
</dbReference>
<reference evidence="1 2" key="1">
    <citation type="submission" date="2020-07" db="EMBL/GenBank/DDBJ databases">
        <title>Moheibacter lacus sp. nov., a member of the family Flavobacteriaceae isolated from freshwater lake sediment.</title>
        <authorList>
            <person name="Liu Y."/>
        </authorList>
    </citation>
    <scope>NUCLEOTIDE SEQUENCE [LARGE SCALE GENOMIC DNA]</scope>
    <source>
        <strain evidence="1 2">BDHS18</strain>
    </source>
</reference>
<dbReference type="AlphaFoldDB" id="A0A838ZNF7"/>
<dbReference type="Gene3D" id="3.10.129.10">
    <property type="entry name" value="Hotdog Thioesterase"/>
    <property type="match status" value="1"/>
</dbReference>
<dbReference type="Proteomes" id="UP000552241">
    <property type="component" value="Unassembled WGS sequence"/>
</dbReference>
<dbReference type="SUPFAM" id="SSF54637">
    <property type="entry name" value="Thioesterase/thiol ester dehydrase-isomerase"/>
    <property type="match status" value="1"/>
</dbReference>
<evidence type="ECO:0000313" key="2">
    <source>
        <dbReference type="Proteomes" id="UP000552241"/>
    </source>
</evidence>
<gene>
    <name evidence="1" type="ORF">HU137_03160</name>
</gene>
<dbReference type="InterPro" id="IPR029069">
    <property type="entry name" value="HotDog_dom_sf"/>
</dbReference>
<dbReference type="Pfam" id="PF22817">
    <property type="entry name" value="ApeP-like"/>
    <property type="match status" value="1"/>
</dbReference>
<evidence type="ECO:0000313" key="1">
    <source>
        <dbReference type="EMBL" id="MBA5628767.1"/>
    </source>
</evidence>
<name>A0A838ZNF7_9FLAO</name>
<keyword evidence="2" id="KW-1185">Reference proteome</keyword>